<name>A0A3P7DSV4_WUCBA</name>
<dbReference type="AlphaFoldDB" id="A0A3P7DSV4"/>
<accession>A0A3P7DSV4</accession>
<feature type="transmembrane region" description="Helical" evidence="1">
    <location>
        <begin position="166"/>
        <end position="186"/>
    </location>
</feature>
<sequence>MIGTILGHFYDIKRKEDGSIPSWLFASGWYSKYCTNLTSTMIPDWYLPSVLRLLELTVQANVSFRIAVCIPTSLRLFQSYLNAIINERFCPHTKEWLWYRWCNNAVPILLLFEISFCTIFAINTIRQDYQIKLLCLIAFGIVTPQVTIFHNTFIDSPACHYYVPPYQALCEYILIISNALFHLTMITDTRNFRFLIYPRTCSGECEPVNPENFRKGGKFEHCRSQYHLNKKKLMDNMKMKETTF</sequence>
<dbReference type="InParanoid" id="A0A3P7DSV4"/>
<dbReference type="InterPro" id="IPR039545">
    <property type="entry name" value="PGAP2"/>
</dbReference>
<evidence type="ECO:0000256" key="1">
    <source>
        <dbReference type="SAM" id="Phobius"/>
    </source>
</evidence>
<evidence type="ECO:0000313" key="3">
    <source>
        <dbReference type="Proteomes" id="UP000270924"/>
    </source>
</evidence>
<feature type="transmembrane region" description="Helical" evidence="1">
    <location>
        <begin position="105"/>
        <end position="122"/>
    </location>
</feature>
<keyword evidence="1" id="KW-1133">Transmembrane helix</keyword>
<dbReference type="PANTHER" id="PTHR12892">
    <property type="entry name" value="FGF RECEPTOR ACTIVATING PROTEIN 1"/>
    <property type="match status" value="1"/>
</dbReference>
<dbReference type="Proteomes" id="UP000270924">
    <property type="component" value="Unassembled WGS sequence"/>
</dbReference>
<keyword evidence="1" id="KW-0812">Transmembrane</keyword>
<protein>
    <submittedName>
        <fullName evidence="2">Uncharacterized protein</fullName>
    </submittedName>
</protein>
<reference evidence="2 3" key="1">
    <citation type="submission" date="2018-11" db="EMBL/GenBank/DDBJ databases">
        <authorList>
            <consortium name="Pathogen Informatics"/>
        </authorList>
    </citation>
    <scope>NUCLEOTIDE SEQUENCE [LARGE SCALE GENOMIC DNA]</scope>
</reference>
<organism evidence="2 3">
    <name type="scientific">Wuchereria bancrofti</name>
    <dbReference type="NCBI Taxonomy" id="6293"/>
    <lineage>
        <taxon>Eukaryota</taxon>
        <taxon>Metazoa</taxon>
        <taxon>Ecdysozoa</taxon>
        <taxon>Nematoda</taxon>
        <taxon>Chromadorea</taxon>
        <taxon>Rhabditida</taxon>
        <taxon>Spirurina</taxon>
        <taxon>Spiruromorpha</taxon>
        <taxon>Filarioidea</taxon>
        <taxon>Onchocercidae</taxon>
        <taxon>Wuchereria</taxon>
    </lineage>
</organism>
<dbReference type="PANTHER" id="PTHR12892:SF8">
    <property type="entry name" value="PROTEIN CBG16685"/>
    <property type="match status" value="1"/>
</dbReference>
<dbReference type="GO" id="GO:0000139">
    <property type="term" value="C:Golgi membrane"/>
    <property type="evidence" value="ECO:0007669"/>
    <property type="project" value="InterPro"/>
</dbReference>
<evidence type="ECO:0000313" key="2">
    <source>
        <dbReference type="EMBL" id="VDM13120.1"/>
    </source>
</evidence>
<dbReference type="GO" id="GO:0005789">
    <property type="term" value="C:endoplasmic reticulum membrane"/>
    <property type="evidence" value="ECO:0007669"/>
    <property type="project" value="TreeGrafter"/>
</dbReference>
<proteinExistence type="predicted"/>
<keyword evidence="3" id="KW-1185">Reference proteome</keyword>
<dbReference type="OrthoDB" id="68581at2759"/>
<feature type="transmembrane region" description="Helical" evidence="1">
    <location>
        <begin position="134"/>
        <end position="154"/>
    </location>
</feature>
<dbReference type="EMBL" id="UYWW01003917">
    <property type="protein sequence ID" value="VDM13120.1"/>
    <property type="molecule type" value="Genomic_DNA"/>
</dbReference>
<gene>
    <name evidence="2" type="ORF">WBA_LOCUS6506</name>
</gene>
<dbReference type="FunCoup" id="A0A3P7DSV4">
    <property type="interactions" value="172"/>
</dbReference>
<keyword evidence="1" id="KW-0472">Membrane</keyword>
<dbReference type="GO" id="GO:0006506">
    <property type="term" value="P:GPI anchor biosynthetic process"/>
    <property type="evidence" value="ECO:0007669"/>
    <property type="project" value="TreeGrafter"/>
</dbReference>